<dbReference type="FunFam" id="3.10.20.740:FF:000001">
    <property type="entry name" value="NADH-quinone oxidoreductase subunit G"/>
    <property type="match status" value="1"/>
</dbReference>
<dbReference type="InterPro" id="IPR010228">
    <property type="entry name" value="NADH_UbQ_OxRdtase_Gsu"/>
</dbReference>
<keyword evidence="5 12" id="KW-0874">Quinone</keyword>
<comment type="catalytic activity">
    <reaction evidence="11 12">
        <text>a quinone + NADH + 5 H(+)(in) = a quinol + NAD(+) + 4 H(+)(out)</text>
        <dbReference type="Rhea" id="RHEA:57888"/>
        <dbReference type="ChEBI" id="CHEBI:15378"/>
        <dbReference type="ChEBI" id="CHEBI:24646"/>
        <dbReference type="ChEBI" id="CHEBI:57540"/>
        <dbReference type="ChEBI" id="CHEBI:57945"/>
        <dbReference type="ChEBI" id="CHEBI:132124"/>
    </reaction>
</comment>
<feature type="domain" description="4Fe-4S Mo/W bis-MGD-type" evidence="14">
    <location>
        <begin position="216"/>
        <end position="272"/>
    </location>
</feature>
<dbReference type="Proteomes" id="UP000593970">
    <property type="component" value="Chromosome"/>
</dbReference>
<dbReference type="InterPro" id="IPR036010">
    <property type="entry name" value="2Fe-2S_ferredoxin-like_sf"/>
</dbReference>
<evidence type="ECO:0000256" key="12">
    <source>
        <dbReference type="RuleBase" id="RU003525"/>
    </source>
</evidence>
<evidence type="ECO:0000313" key="16">
    <source>
        <dbReference type="EMBL" id="QOK96234.1"/>
    </source>
</evidence>
<evidence type="ECO:0000256" key="6">
    <source>
        <dbReference type="ARBA" id="ARBA00022723"/>
    </source>
</evidence>
<dbReference type="GO" id="GO:0016651">
    <property type="term" value="F:oxidoreductase activity, acting on NAD(P)H"/>
    <property type="evidence" value="ECO:0007669"/>
    <property type="project" value="InterPro"/>
</dbReference>
<dbReference type="SUPFAM" id="SSF54292">
    <property type="entry name" value="2Fe-2S ferredoxin-like"/>
    <property type="match status" value="1"/>
</dbReference>
<dbReference type="PROSITE" id="PS51085">
    <property type="entry name" value="2FE2S_FER_2"/>
    <property type="match status" value="1"/>
</dbReference>
<evidence type="ECO:0000259" key="15">
    <source>
        <dbReference type="PROSITE" id="PS51839"/>
    </source>
</evidence>
<dbReference type="NCBIfam" id="TIGR01973">
    <property type="entry name" value="NuoG"/>
    <property type="match status" value="1"/>
</dbReference>
<protein>
    <recommendedName>
        <fullName evidence="12">NADH-quinone oxidoreductase</fullName>
        <ecNumber evidence="12">7.1.1.-</ecNumber>
    </recommendedName>
</protein>
<dbReference type="PANTHER" id="PTHR43105">
    <property type="entry name" value="RESPIRATORY NITRATE REDUCTASE"/>
    <property type="match status" value="1"/>
</dbReference>
<evidence type="ECO:0000256" key="2">
    <source>
        <dbReference type="ARBA" id="ARBA00005404"/>
    </source>
</evidence>
<dbReference type="EC" id="7.1.1.-" evidence="12"/>
<dbReference type="PROSITE" id="PS00642">
    <property type="entry name" value="COMPLEX1_75K_2"/>
    <property type="match status" value="1"/>
</dbReference>
<name>A0AA92JR99_RALSL</name>
<dbReference type="Pfam" id="PF22117">
    <property type="entry name" value="Fer4_Nqo3"/>
    <property type="match status" value="1"/>
</dbReference>
<dbReference type="PANTHER" id="PTHR43105:SF13">
    <property type="entry name" value="NADH-UBIQUINONE OXIDOREDUCTASE 75 KDA SUBUNIT, MITOCHONDRIAL"/>
    <property type="match status" value="1"/>
</dbReference>
<keyword evidence="3 12" id="KW-0004">4Fe-4S</keyword>
<evidence type="ECO:0000256" key="1">
    <source>
        <dbReference type="ARBA" id="ARBA00001966"/>
    </source>
</evidence>
<proteinExistence type="inferred from homology"/>
<dbReference type="InterPro" id="IPR019574">
    <property type="entry name" value="NADH_UbQ_OxRdtase_Gsu_4Fe4S-bd"/>
</dbReference>
<evidence type="ECO:0000256" key="9">
    <source>
        <dbReference type="ARBA" id="ARBA00023014"/>
    </source>
</evidence>
<dbReference type="InterPro" id="IPR001041">
    <property type="entry name" value="2Fe-2S_ferredoxin-type"/>
</dbReference>
<reference evidence="17" key="1">
    <citation type="submission" date="2020-04" db="EMBL/GenBank/DDBJ databases">
        <title>Ralstonia solanacearum UW576, UW763, UW773, and UW774.</title>
        <authorList>
            <person name="Steidl O."/>
            <person name="Truchon A."/>
            <person name="Allen C."/>
        </authorList>
    </citation>
    <scope>NUCLEOTIDE SEQUENCE [LARGE SCALE GENOMIC DNA]</scope>
    <source>
        <strain evidence="17">UW774</strain>
    </source>
</reference>
<dbReference type="InterPro" id="IPR000283">
    <property type="entry name" value="NADH_UbQ_OxRdtase_75kDa_su_CS"/>
</dbReference>
<dbReference type="GO" id="GO:0016020">
    <property type="term" value="C:membrane"/>
    <property type="evidence" value="ECO:0007669"/>
    <property type="project" value="InterPro"/>
</dbReference>
<dbReference type="PROSITE" id="PS51669">
    <property type="entry name" value="4FE4S_MOW_BIS_MGD"/>
    <property type="match status" value="1"/>
</dbReference>
<dbReference type="SMART" id="SM00929">
    <property type="entry name" value="NADH-G_4Fe-4S_3"/>
    <property type="match status" value="1"/>
</dbReference>
<dbReference type="CDD" id="cd00207">
    <property type="entry name" value="fer2"/>
    <property type="match status" value="1"/>
</dbReference>
<dbReference type="SUPFAM" id="SSF53706">
    <property type="entry name" value="Formate dehydrogenase/DMSO reductase, domains 1-3"/>
    <property type="match status" value="1"/>
</dbReference>
<dbReference type="Pfam" id="PF13510">
    <property type="entry name" value="Fer2_4"/>
    <property type="match status" value="1"/>
</dbReference>
<dbReference type="Gene3D" id="3.40.50.740">
    <property type="match status" value="2"/>
</dbReference>
<dbReference type="FunFam" id="3.30.70.20:FF:000002">
    <property type="entry name" value="NADH-ubiquinone oxidoreductase 75 kDa subunit"/>
    <property type="match status" value="1"/>
</dbReference>
<evidence type="ECO:0000313" key="17">
    <source>
        <dbReference type="Proteomes" id="UP000593970"/>
    </source>
</evidence>
<dbReference type="InterPro" id="IPR050123">
    <property type="entry name" value="Prok_molybdopt-oxidoreductase"/>
</dbReference>
<dbReference type="Gene3D" id="3.10.20.740">
    <property type="match status" value="1"/>
</dbReference>
<dbReference type="SUPFAM" id="SSF54862">
    <property type="entry name" value="4Fe-4S ferredoxins"/>
    <property type="match status" value="1"/>
</dbReference>
<keyword evidence="6 12" id="KW-0479">Metal-binding</keyword>
<feature type="domain" description="2Fe-2S ferredoxin-type" evidence="13">
    <location>
        <begin position="1"/>
        <end position="78"/>
    </location>
</feature>
<comment type="function">
    <text evidence="12">NDH-1 shuttles electrons from NADH, via FMN and iron-sulfur (Fe-S) centers, to quinones in the respiratory chain. Couples the redox reaction to proton translocation (for every two electrons transferred, four hydrogen ions are translocated across the cytoplasmic membrane), and thus conserves the redox energy in a proton gradient.</text>
</comment>
<evidence type="ECO:0000256" key="8">
    <source>
        <dbReference type="ARBA" id="ARBA00023004"/>
    </source>
</evidence>
<dbReference type="Gene3D" id="3.40.228.10">
    <property type="entry name" value="Dimethylsulfoxide Reductase, domain 2"/>
    <property type="match status" value="1"/>
</dbReference>
<dbReference type="InterPro" id="IPR006963">
    <property type="entry name" value="Mopterin_OxRdtase_4Fe-4S_dom"/>
</dbReference>
<dbReference type="FunFam" id="3.30.200.210:FF:000002">
    <property type="entry name" value="NADH-ubiquinone oxidoreductase 75 kDa subunit"/>
    <property type="match status" value="1"/>
</dbReference>
<comment type="cofactor">
    <cofactor evidence="12">
        <name>[2Fe-2S] cluster</name>
        <dbReference type="ChEBI" id="CHEBI:190135"/>
    </cofactor>
    <text evidence="12">Binds 1 [2Fe-2S] cluster per subunit.</text>
</comment>
<dbReference type="PROSITE" id="PS00643">
    <property type="entry name" value="COMPLEX1_75K_3"/>
    <property type="match status" value="1"/>
</dbReference>
<dbReference type="InterPro" id="IPR006656">
    <property type="entry name" value="Mopterin_OxRdtase"/>
</dbReference>
<evidence type="ECO:0000259" key="14">
    <source>
        <dbReference type="PROSITE" id="PS51669"/>
    </source>
</evidence>
<dbReference type="Gene3D" id="3.30.70.20">
    <property type="match status" value="1"/>
</dbReference>
<gene>
    <name evidence="16" type="ORF">HF909_07230</name>
</gene>
<dbReference type="GO" id="GO:0042773">
    <property type="term" value="P:ATP synthesis coupled electron transport"/>
    <property type="evidence" value="ECO:0007669"/>
    <property type="project" value="InterPro"/>
</dbReference>
<dbReference type="PROSITE" id="PS00641">
    <property type="entry name" value="COMPLEX1_75K_1"/>
    <property type="match status" value="1"/>
</dbReference>
<comment type="cofactor">
    <cofactor evidence="1 12">
        <name>[4Fe-4S] cluster</name>
        <dbReference type="ChEBI" id="CHEBI:49883"/>
    </cofactor>
</comment>
<dbReference type="GO" id="GO:0048038">
    <property type="term" value="F:quinone binding"/>
    <property type="evidence" value="ECO:0007669"/>
    <property type="project" value="UniProtKB-UniRule"/>
</dbReference>
<evidence type="ECO:0000256" key="10">
    <source>
        <dbReference type="ARBA" id="ARBA00023027"/>
    </source>
</evidence>
<dbReference type="Pfam" id="PF10588">
    <property type="entry name" value="NADH-G_4Fe-4S_3"/>
    <property type="match status" value="1"/>
</dbReference>
<evidence type="ECO:0000256" key="5">
    <source>
        <dbReference type="ARBA" id="ARBA00022719"/>
    </source>
</evidence>
<keyword evidence="16" id="KW-0560">Oxidoreductase</keyword>
<accession>A0AA92JR99</accession>
<keyword evidence="8 12" id="KW-0408">Iron</keyword>
<dbReference type="GO" id="GO:0046872">
    <property type="term" value="F:metal ion binding"/>
    <property type="evidence" value="ECO:0007669"/>
    <property type="project" value="UniProtKB-UniRule"/>
</dbReference>
<dbReference type="GO" id="GO:0008137">
    <property type="term" value="F:NADH dehydrogenase (ubiquinone) activity"/>
    <property type="evidence" value="ECO:0007669"/>
    <property type="project" value="UniProtKB-UniRule"/>
</dbReference>
<evidence type="ECO:0000256" key="7">
    <source>
        <dbReference type="ARBA" id="ARBA00022967"/>
    </source>
</evidence>
<keyword evidence="10 12" id="KW-0520">NAD</keyword>
<dbReference type="InterPro" id="IPR009010">
    <property type="entry name" value="Asp_de-COase-like_dom_sf"/>
</dbReference>
<dbReference type="EMBL" id="CP051169">
    <property type="protein sequence ID" value="QOK96234.1"/>
    <property type="molecule type" value="Genomic_DNA"/>
</dbReference>
<dbReference type="GO" id="GO:0051539">
    <property type="term" value="F:4 iron, 4 sulfur cluster binding"/>
    <property type="evidence" value="ECO:0007669"/>
    <property type="project" value="UniProtKB-KW"/>
</dbReference>
<evidence type="ECO:0000256" key="4">
    <source>
        <dbReference type="ARBA" id="ARBA00022714"/>
    </source>
</evidence>
<sequence>MVEIEIDGKKVEVAEGSLVMEAARQAGTYIPHFCYHRKLSIAANCRMCLVEVEKAPKALPACATPVTAGMKVFTNSDKAVKAQKSVMEFLLINHPLDCPICDQGGECQLQDLAVGYGKSESRYQEEKRVVFHKNVGPLISMEEMTRCIHCTRCVRFGQEVAGVMELGMLNRGEHSEITTFVGQTVDSELSGNMIDLCPVGALTSKPFRYSARTWELARRKSVSPHDGLGANVIVQTKNQRVMRVLPLENDAINECWLSDKDRFAYEGLNSDERLTQPMLKQGGQWQTVDWTTALEYVANGLNAIKRDHGAEQIGALASPHSTLEELFLLQKLVRGIGSDSVDFRLRQSDFSAKPTGAPWLGMSIAEVSLLQRTLVVGAFLRKDHPLLAARLRQGGKKGAQLSVIGAGGEDLLMPATQLLGAPSQWLSLLSEVAVAIAAANNVARPGGTDGIEAGDVAKRIAASLASGERKAVFLGNAAVAHPQFSKLHALAQWVAQQTGATLGFLTEAANTVGGYIAGALPQGNGLDAAAMLAQPRRAYVILGAEPEFDSANPQQARAALEHADTVVVLSPFASRAAMEHADVLLPVAPFTETSGTYVNCEGLPQSFNGVVRSLGDSRPAWKVLRVLGNLLGLSGFEYETSEAVRDDVLAKPVVERLSNATAAQTAAPAAAAGGIERLADVPIYHADPIVRRAGSLQLTAASRAAVRAGLPADLFEQLGLAAGDAVRVTQGQGSVVLPAVLDRTLASGVIRVPAATEASAQLGPMFGTVSVEKAESSALAATV</sequence>
<dbReference type="SUPFAM" id="SSF50692">
    <property type="entry name" value="ADC-like"/>
    <property type="match status" value="1"/>
</dbReference>
<feature type="domain" description="4Fe-4S His(Cys)3-ligated-type" evidence="15">
    <location>
        <begin position="78"/>
        <end position="117"/>
    </location>
</feature>
<evidence type="ECO:0000256" key="3">
    <source>
        <dbReference type="ARBA" id="ARBA00022485"/>
    </source>
</evidence>
<dbReference type="CDD" id="cd02772">
    <property type="entry name" value="MopB_NDH-1_NuoG2"/>
    <property type="match status" value="1"/>
</dbReference>
<dbReference type="PROSITE" id="PS51839">
    <property type="entry name" value="4FE4S_HC3"/>
    <property type="match status" value="1"/>
</dbReference>
<dbReference type="CDD" id="cd02775">
    <property type="entry name" value="MopB_CT"/>
    <property type="match status" value="1"/>
</dbReference>
<keyword evidence="9 12" id="KW-0411">Iron-sulfur</keyword>
<organism evidence="16 17">
    <name type="scientific">Ralstonia solanacearum</name>
    <name type="common">Pseudomonas solanacearum</name>
    <dbReference type="NCBI Taxonomy" id="305"/>
    <lineage>
        <taxon>Bacteria</taxon>
        <taxon>Pseudomonadati</taxon>
        <taxon>Pseudomonadota</taxon>
        <taxon>Betaproteobacteria</taxon>
        <taxon>Burkholderiales</taxon>
        <taxon>Burkholderiaceae</taxon>
        <taxon>Ralstonia</taxon>
        <taxon>Ralstonia solanacearum species complex</taxon>
    </lineage>
</organism>
<comment type="similarity">
    <text evidence="2 12">Belongs to the complex I 75 kDa subunit family.</text>
</comment>
<dbReference type="AlphaFoldDB" id="A0AA92JR99"/>
<dbReference type="Pfam" id="PF00384">
    <property type="entry name" value="Molybdopterin"/>
    <property type="match status" value="1"/>
</dbReference>
<dbReference type="Pfam" id="PF22151">
    <property type="entry name" value="Fer4_NDSU1"/>
    <property type="match status" value="1"/>
</dbReference>
<keyword evidence="4 12" id="KW-0001">2Fe-2S</keyword>
<dbReference type="InterPro" id="IPR054351">
    <property type="entry name" value="NADH_UbQ_OxRdtase_ferredoxin"/>
</dbReference>
<keyword evidence="7 12" id="KW-1278">Translocase</keyword>
<evidence type="ECO:0000256" key="11">
    <source>
        <dbReference type="ARBA" id="ARBA00047712"/>
    </source>
</evidence>
<dbReference type="GO" id="GO:0051537">
    <property type="term" value="F:2 iron, 2 sulfur cluster binding"/>
    <property type="evidence" value="ECO:0007669"/>
    <property type="project" value="UniProtKB-UniRule"/>
</dbReference>
<evidence type="ECO:0000259" key="13">
    <source>
        <dbReference type="PROSITE" id="PS51085"/>
    </source>
</evidence>